<dbReference type="GO" id="GO:0003684">
    <property type="term" value="F:damaged DNA binding"/>
    <property type="evidence" value="ECO:0007669"/>
    <property type="project" value="InterPro"/>
</dbReference>
<dbReference type="InterPro" id="IPR025188">
    <property type="entry name" value="DUF4113"/>
</dbReference>
<evidence type="ECO:0000256" key="8">
    <source>
        <dbReference type="ARBA" id="ARBA00025589"/>
    </source>
</evidence>
<dbReference type="GO" id="GO:0005829">
    <property type="term" value="C:cytosol"/>
    <property type="evidence" value="ECO:0007669"/>
    <property type="project" value="TreeGrafter"/>
</dbReference>
<evidence type="ECO:0000256" key="3">
    <source>
        <dbReference type="ARBA" id="ARBA00012417"/>
    </source>
</evidence>
<dbReference type="GO" id="GO:0009432">
    <property type="term" value="P:SOS response"/>
    <property type="evidence" value="ECO:0007669"/>
    <property type="project" value="UniProtKB-KW"/>
</dbReference>
<dbReference type="GO" id="GO:0003887">
    <property type="term" value="F:DNA-directed DNA polymerase activity"/>
    <property type="evidence" value="ECO:0007669"/>
    <property type="project" value="TreeGrafter"/>
</dbReference>
<comment type="subunit">
    <text evidence="2">Monomer.</text>
</comment>
<dbReference type="InterPro" id="IPR017961">
    <property type="entry name" value="DNA_pol_Y-fam_little_finger"/>
</dbReference>
<keyword evidence="7" id="KW-0742">SOS response</keyword>
<evidence type="ECO:0000313" key="11">
    <source>
        <dbReference type="EMBL" id="AJD54476.1"/>
    </source>
</evidence>
<reference evidence="11 12" key="1">
    <citation type="journal article" date="2012" name="J. Bacteriol.">
        <title>Genome sequence of Thalassospira xiamenensis type strain M-5.</title>
        <authorList>
            <person name="Lai Q."/>
            <person name="Shao Z."/>
        </authorList>
    </citation>
    <scope>NUCLEOTIDE SEQUENCE [LARGE SCALE GENOMIC DNA]</scope>
    <source>
        <strain evidence="11 12">M-5</strain>
    </source>
</reference>
<dbReference type="InterPro" id="IPR043502">
    <property type="entry name" value="DNA/RNA_pol_sf"/>
</dbReference>
<keyword evidence="4" id="KW-0227">DNA damage</keyword>
<evidence type="ECO:0000256" key="7">
    <source>
        <dbReference type="ARBA" id="ARBA00023236"/>
    </source>
</evidence>
<dbReference type="Pfam" id="PF11799">
    <property type="entry name" value="IMS_C"/>
    <property type="match status" value="1"/>
</dbReference>
<dbReference type="AlphaFoldDB" id="A0AB72UJK3"/>
<organism evidence="11 12">
    <name type="scientific">Thalassospira xiamenensis M-5 = DSM 17429</name>
    <dbReference type="NCBI Taxonomy" id="1123366"/>
    <lineage>
        <taxon>Bacteria</taxon>
        <taxon>Pseudomonadati</taxon>
        <taxon>Pseudomonadota</taxon>
        <taxon>Alphaproteobacteria</taxon>
        <taxon>Rhodospirillales</taxon>
        <taxon>Thalassospiraceae</taxon>
        <taxon>Thalassospira</taxon>
    </lineage>
</organism>
<dbReference type="PANTHER" id="PTHR11076:SF34">
    <property type="entry name" value="PROTEIN UMUC"/>
    <property type="match status" value="1"/>
</dbReference>
<dbReference type="CDD" id="cd01700">
    <property type="entry name" value="PolY_Pol_V_umuC"/>
    <property type="match status" value="1"/>
</dbReference>
<accession>A0AB72UJK3</accession>
<evidence type="ECO:0000256" key="4">
    <source>
        <dbReference type="ARBA" id="ARBA00022763"/>
    </source>
</evidence>
<evidence type="ECO:0000313" key="12">
    <source>
        <dbReference type="Proteomes" id="UP000007127"/>
    </source>
</evidence>
<geneLocation type="plasmid" evidence="12"/>
<comment type="similarity">
    <text evidence="1">Belongs to the DNA polymerase type-Y family.</text>
</comment>
<dbReference type="EC" id="2.7.7.7" evidence="3"/>
<comment type="catalytic activity">
    <reaction evidence="9">
        <text>DNA(n) + a 2'-deoxyribonucleoside 5'-triphosphate = DNA(n+1) + diphosphate</text>
        <dbReference type="Rhea" id="RHEA:22508"/>
        <dbReference type="Rhea" id="RHEA-COMP:17339"/>
        <dbReference type="Rhea" id="RHEA-COMP:17340"/>
        <dbReference type="ChEBI" id="CHEBI:33019"/>
        <dbReference type="ChEBI" id="CHEBI:61560"/>
        <dbReference type="ChEBI" id="CHEBI:173112"/>
        <dbReference type="EC" id="2.7.7.7"/>
    </reaction>
</comment>
<dbReference type="InterPro" id="IPR050116">
    <property type="entry name" value="DNA_polymerase-Y"/>
</dbReference>
<dbReference type="PROSITE" id="PS50173">
    <property type="entry name" value="UMUC"/>
    <property type="match status" value="1"/>
</dbReference>
<feature type="domain" description="UmuC" evidence="10">
    <location>
        <begin position="1"/>
        <end position="135"/>
    </location>
</feature>
<dbReference type="Gene3D" id="3.30.70.270">
    <property type="match status" value="1"/>
</dbReference>
<dbReference type="Pfam" id="PF13438">
    <property type="entry name" value="DUF4113"/>
    <property type="match status" value="1"/>
</dbReference>
<dbReference type="PANTHER" id="PTHR11076">
    <property type="entry name" value="DNA REPAIR POLYMERASE UMUC / TRANSFERASE FAMILY MEMBER"/>
    <property type="match status" value="1"/>
</dbReference>
<evidence type="ECO:0000256" key="9">
    <source>
        <dbReference type="ARBA" id="ARBA00049244"/>
    </source>
</evidence>
<keyword evidence="6" id="KW-0234">DNA repair</keyword>
<evidence type="ECO:0000256" key="5">
    <source>
        <dbReference type="ARBA" id="ARBA00023199"/>
    </source>
</evidence>
<dbReference type="SUPFAM" id="SSF56672">
    <property type="entry name" value="DNA/RNA polymerases"/>
    <property type="match status" value="1"/>
</dbReference>
<dbReference type="Gene3D" id="1.10.150.20">
    <property type="entry name" value="5' to 3' exonuclease, C-terminal subdomain"/>
    <property type="match status" value="1"/>
</dbReference>
<dbReference type="InterPro" id="IPR001126">
    <property type="entry name" value="UmuC"/>
</dbReference>
<dbReference type="GO" id="GO:0006281">
    <property type="term" value="P:DNA repair"/>
    <property type="evidence" value="ECO:0007669"/>
    <property type="project" value="UniProtKB-KW"/>
</dbReference>
<dbReference type="Pfam" id="PF00817">
    <property type="entry name" value="IMS"/>
    <property type="match status" value="1"/>
</dbReference>
<evidence type="ECO:0000256" key="2">
    <source>
        <dbReference type="ARBA" id="ARBA00011245"/>
    </source>
</evidence>
<protein>
    <recommendedName>
        <fullName evidence="3">DNA-directed DNA polymerase</fullName>
        <ecNumber evidence="3">2.7.7.7</ecNumber>
    </recommendedName>
</protein>
<evidence type="ECO:0000259" key="10">
    <source>
        <dbReference type="PROSITE" id="PS50173"/>
    </source>
</evidence>
<dbReference type="KEGG" id="txi:TH3_22018"/>
<dbReference type="GeneID" id="31930035"/>
<dbReference type="EMBL" id="CP004389">
    <property type="protein sequence ID" value="AJD54476.1"/>
    <property type="molecule type" value="Genomic_DNA"/>
</dbReference>
<dbReference type="Proteomes" id="UP000007127">
    <property type="component" value="Plasmid"/>
</dbReference>
<dbReference type="GO" id="GO:0042276">
    <property type="term" value="P:error-prone translesion synthesis"/>
    <property type="evidence" value="ECO:0007669"/>
    <property type="project" value="TreeGrafter"/>
</dbReference>
<comment type="function">
    <text evidence="8">Poorly processive, error-prone DNA polymerase involved in untargeted mutagenesis. Copies undamaged DNA at stalled replication forks, which arise in vivo from mismatched or misaligned primer ends. These misaligned primers can be extended by PolIV. Exhibits no 3'-5' exonuclease (proofreading) activity. May be involved in translesional synthesis, in conjunction with the beta clamp from PolIII.</text>
</comment>
<keyword evidence="5" id="KW-0741">SOS mutagenesis</keyword>
<evidence type="ECO:0000256" key="1">
    <source>
        <dbReference type="ARBA" id="ARBA00010945"/>
    </source>
</evidence>
<proteinExistence type="inferred from homology"/>
<dbReference type="InterPro" id="IPR043128">
    <property type="entry name" value="Rev_trsase/Diguanyl_cyclase"/>
</dbReference>
<keyword evidence="11" id="KW-0614">Plasmid</keyword>
<name>A0AB72UJK3_9PROT</name>
<dbReference type="RefSeq" id="WP_007091075.1">
    <property type="nucleotide sequence ID" value="NZ_CP004389.1"/>
</dbReference>
<evidence type="ECO:0000256" key="6">
    <source>
        <dbReference type="ARBA" id="ARBA00023204"/>
    </source>
</evidence>
<gene>
    <name evidence="11" type="ORF">TH3_22018</name>
</gene>
<sequence>MGQPLFQVSDLVKQHAVIVKSSNYALYGDISRRVMSLIAGEVPDSAVYSIDEIFVDLDGMKCDLTEWARKLRAKIKHETGIPVGIGISRTKTLAKVANRLAKKSSKANGVLVLDDQKWIDLALARTEVSDVWGIGRRYSQKLAGMGISRAIDLRDMPDGQARSLMAVGGLRTVRELRGVRCIPLDDNPDQRETVCVSRSMGKEISGRDELNEVLNSFAGRACSKLRRLGLFSSRAQIFILSNRFKSNRPQFSRSCEIGFYPATNDTRIMCRLIGQNLNRIWAPGLEIKKAGILLVDICRPEDAPVDLFSIKPDTNNTLMAAIDKLSDRFGRNAVTIGRVPKPSGQNWYMTSSHRSPSYTTRWSDIPIVR</sequence>